<keyword evidence="4" id="KW-1185">Reference proteome</keyword>
<dbReference type="STRING" id="908937.Prede_0667"/>
<dbReference type="EMBL" id="CP003368">
    <property type="protein sequence ID" value="AGB28023.1"/>
    <property type="molecule type" value="Genomic_DNA"/>
</dbReference>
<reference evidence="1" key="3">
    <citation type="submission" date="2012-02" db="EMBL/GenBank/DDBJ databases">
        <title>Complete sequence of chromosome 1 of Prevotella dentalis DSM 3688.</title>
        <authorList>
            <consortium name="US DOE Joint Genome Institute (JGI-PGF)"/>
            <person name="Lucas S."/>
            <person name="Copeland A."/>
            <person name="Lapidus A."/>
            <person name="Glavina del Rio T."/>
            <person name="Dalin E."/>
            <person name="Tice H."/>
            <person name="Bruce D."/>
            <person name="Goodwin L."/>
            <person name="Pitluck S."/>
            <person name="Peters L."/>
            <person name="Mikhailova N."/>
            <person name="Chertkov O."/>
            <person name="Kyrpides N."/>
            <person name="Mavromatis K."/>
            <person name="Ivanova N."/>
            <person name="Brettin T."/>
            <person name="Detter J.C."/>
            <person name="Han C."/>
            <person name="Larimer F."/>
            <person name="Land M."/>
            <person name="Hauser L."/>
            <person name="Markowitz V."/>
            <person name="Cheng J.-F."/>
            <person name="Hugenholtz P."/>
            <person name="Woyke T."/>
            <person name="Wu D."/>
            <person name="Gronow S."/>
            <person name="Wellnitz S."/>
            <person name="Brambilla E."/>
            <person name="Klenk H.-P."/>
            <person name="Eisen J.A."/>
        </authorList>
    </citation>
    <scope>NUCLEOTIDE SEQUENCE</scope>
    <source>
        <strain evidence="1">DSM 3688</strain>
    </source>
</reference>
<dbReference type="PATRIC" id="fig|908937.9.peg.697"/>
<evidence type="ECO:0000313" key="4">
    <source>
        <dbReference type="Proteomes" id="UP000010862"/>
    </source>
</evidence>
<evidence type="ECO:0000313" key="2">
    <source>
        <dbReference type="EMBL" id="EGQ17746.1"/>
    </source>
</evidence>
<evidence type="ECO:0000313" key="1">
    <source>
        <dbReference type="EMBL" id="AGB28023.1"/>
    </source>
</evidence>
<dbReference type="EMBL" id="AFPW01000001">
    <property type="protein sequence ID" value="EGQ17746.1"/>
    <property type="molecule type" value="Genomic_DNA"/>
</dbReference>
<dbReference type="RefSeq" id="WP_005843322.1">
    <property type="nucleotide sequence ID" value="NC_019960.1"/>
</dbReference>
<dbReference type="AlphaFoldDB" id="F9CZR3"/>
<gene>
    <name evidence="1" type="ordered locus">Prede_0667</name>
    <name evidence="2" type="ORF">HMPREF9136_0090</name>
</gene>
<protein>
    <submittedName>
        <fullName evidence="2">Uncharacterized protein</fullName>
    </submittedName>
</protein>
<organism evidence="2 3">
    <name type="scientific">Prevotella dentalis (strain ATCC 49559 / DSM 3688 / JCM 13448 / NCTC 12043 / ES 2772)</name>
    <name type="common">Mitsuokella dentalis</name>
    <dbReference type="NCBI Taxonomy" id="908937"/>
    <lineage>
        <taxon>Bacteria</taxon>
        <taxon>Pseudomonadati</taxon>
        <taxon>Bacteroidota</taxon>
        <taxon>Bacteroidia</taxon>
        <taxon>Bacteroidales</taxon>
        <taxon>Prevotellaceae</taxon>
        <taxon>Prevotella</taxon>
    </lineage>
</organism>
<dbReference type="KEGG" id="pdt:Prede_0667"/>
<dbReference type="Proteomes" id="UP000007820">
    <property type="component" value="Unassembled WGS sequence"/>
</dbReference>
<evidence type="ECO:0000313" key="3">
    <source>
        <dbReference type="Proteomes" id="UP000007820"/>
    </source>
</evidence>
<dbReference type="OrthoDB" id="1073031at2"/>
<reference evidence="4" key="2">
    <citation type="submission" date="2012-02" db="EMBL/GenBank/DDBJ databases">
        <title>Complete sequence of chromosome 1 of Prevotella dentalis DSM 3688.</title>
        <authorList>
            <person name="Lucas S."/>
            <person name="Copeland A."/>
            <person name="Lapidus A."/>
            <person name="Glavina del Rio T."/>
            <person name="Dalin E."/>
            <person name="Tice H."/>
            <person name="Bruce D."/>
            <person name="Goodwin L."/>
            <person name="Pitluck S."/>
            <person name="Peters L."/>
            <person name="Mikhailova N."/>
            <person name="Chertkov O."/>
            <person name="Kyrpides N."/>
            <person name="Mavromatis K."/>
            <person name="Ivanova N."/>
            <person name="Brettin T."/>
            <person name="Detter J.C."/>
            <person name="Han C."/>
            <person name="Larimer F."/>
            <person name="Land M."/>
            <person name="Hauser L."/>
            <person name="Markowitz V."/>
            <person name="Cheng J.-F."/>
            <person name="Hugenholtz P."/>
            <person name="Woyke T."/>
            <person name="Wu D."/>
            <person name="Gronow S."/>
            <person name="Wellnitz S."/>
            <person name="Brambilla E."/>
            <person name="Klenk H.-P."/>
            <person name="Eisen J.A."/>
        </authorList>
    </citation>
    <scope>NUCLEOTIDE SEQUENCE [LARGE SCALE GENOMIC DNA]</scope>
    <source>
        <strain evidence="4">ATCC 49559 / DSM 3688 / JCM 13448 / NCTC 12043 / ES 2772</strain>
    </source>
</reference>
<proteinExistence type="predicted"/>
<reference evidence="2 3" key="1">
    <citation type="submission" date="2011-04" db="EMBL/GenBank/DDBJ databases">
        <authorList>
            <person name="Muzny D."/>
            <person name="Qin X."/>
            <person name="Deng J."/>
            <person name="Jiang H."/>
            <person name="Liu Y."/>
            <person name="Qu J."/>
            <person name="Song X.-Z."/>
            <person name="Zhang L."/>
            <person name="Thornton R."/>
            <person name="Coyle M."/>
            <person name="Francisco L."/>
            <person name="Jackson L."/>
            <person name="Javaid M."/>
            <person name="Korchina V."/>
            <person name="Kovar C."/>
            <person name="Mata R."/>
            <person name="Mathew T."/>
            <person name="Ngo R."/>
            <person name="Nguyen L."/>
            <person name="Nguyen N."/>
            <person name="Okwuonu G."/>
            <person name="Ongeri F."/>
            <person name="Pham C."/>
            <person name="Simmons D."/>
            <person name="Wilczek-Boney K."/>
            <person name="Hale W."/>
            <person name="Jakkamsetti A."/>
            <person name="Pham P."/>
            <person name="Ruth R."/>
            <person name="San Lucas F."/>
            <person name="Warren J."/>
            <person name="Zhang J."/>
            <person name="Zhao Z."/>
            <person name="Zhou C."/>
            <person name="Zhu D."/>
            <person name="Lee S."/>
            <person name="Bess C."/>
            <person name="Blankenburg K."/>
            <person name="Forbes L."/>
            <person name="Fu Q."/>
            <person name="Gubbala S."/>
            <person name="Hirani K."/>
            <person name="Jayaseelan J.C."/>
            <person name="Lara F."/>
            <person name="Munidasa M."/>
            <person name="Palculict T."/>
            <person name="Patil S."/>
            <person name="Pu L.-L."/>
            <person name="Saada N."/>
            <person name="Tang L."/>
            <person name="Weissenberger G."/>
            <person name="Zhu Y."/>
            <person name="Hemphill L."/>
            <person name="Shang Y."/>
            <person name="Youmans B."/>
            <person name="Ayvaz T."/>
            <person name="Ross M."/>
            <person name="Santibanez J."/>
            <person name="Aqrawi P."/>
            <person name="Gross S."/>
            <person name="Joshi V."/>
            <person name="Fowler G."/>
            <person name="Nazareth L."/>
            <person name="Reid J."/>
            <person name="Worley K."/>
            <person name="Petrosino J."/>
            <person name="Highlander S."/>
            <person name="Gibbs R."/>
        </authorList>
    </citation>
    <scope>NUCLEOTIDE SEQUENCE [LARGE SCALE GENOMIC DNA]</scope>
    <source>
        <strain evidence="2 3">DSM 3688</strain>
    </source>
</reference>
<dbReference type="HOGENOM" id="CLU_205949_0_0_10"/>
<sequence length="68" mass="7739">MIRKTYMTPMAEKIYLSAEQVMITASPGVSNDEFDPDDDEVGAKRNSFFDMEDGNGYTAYPRFSAWDD</sequence>
<accession>F9CZR3</accession>
<dbReference type="Proteomes" id="UP000010862">
    <property type="component" value="Chromosome 1"/>
</dbReference>
<name>F9CZR3_PREDD</name>